<dbReference type="AlphaFoldDB" id="A0A1H7P6R9"/>
<gene>
    <name evidence="4" type="ORF">SAMN05192542_106246</name>
</gene>
<dbReference type="Proteomes" id="UP000199120">
    <property type="component" value="Unassembled WGS sequence"/>
</dbReference>
<dbReference type="Gene3D" id="2.40.128.130">
    <property type="entry name" value="Autotransporter beta-domain"/>
    <property type="match status" value="1"/>
</dbReference>
<dbReference type="EMBL" id="FOAJ01000006">
    <property type="protein sequence ID" value="SEL31154.1"/>
    <property type="molecule type" value="Genomic_DNA"/>
</dbReference>
<dbReference type="PROSITE" id="PS51208">
    <property type="entry name" value="AUTOTRANSPORTER"/>
    <property type="match status" value="1"/>
</dbReference>
<feature type="signal peptide" evidence="2">
    <location>
        <begin position="1"/>
        <end position="18"/>
    </location>
</feature>
<dbReference type="Pfam" id="PF03797">
    <property type="entry name" value="Autotransporter"/>
    <property type="match status" value="1"/>
</dbReference>
<feature type="chain" id="PRO_5030029142" evidence="2">
    <location>
        <begin position="19"/>
        <end position="1178"/>
    </location>
</feature>
<dbReference type="InterPro" id="IPR005546">
    <property type="entry name" value="Autotransporte_beta"/>
</dbReference>
<protein>
    <submittedName>
        <fullName evidence="4">Outer membrane autotransporter barrel domain-containing protein</fullName>
    </submittedName>
</protein>
<sequence length="1178" mass="116083">MKKKQILLAVLGTLTVFAQNYAAAKSAPTSFTVTDGQTNTNAQTLGDGGSSGVVNAGGTLNVSDDSVAITVTGDATITNSGTIEQTGTGRAIRDNTGGLTLTVTNNAGATIESTDDDVIQMNKKDSNVTFYNSGTLISNNVSAGGAQAIDFNAITKGSNVLYNYATGQILATEADAVRPGVNGFVYNDGTIRSMNLPGSDSSSDGVDAQSNSGITIVNATTGTATTAGTGLIEGARHGITGGNSDVTTDGTFILNVTNNKGGTIQGDNGSGINVDGFNANEVVTIVNHGTISGNGVTADGDGVDVDGLVNLTNTGTIVSTHSYDDVSEGVTVGGGTIVNSGVIEGKNSATNADGTANSGTGRGITLAGLDKDPTSGDPIAVQGIYGNTSIVNSGLIRGDSDSAIAVTGAASPFSLTITNLAGGVLEGGGATAAAVNTGANDATVIDYGTITADASGKAVDLGSGNSSLQILGGAAAINGDISGGTGTSTLTIVPGAGGTFSYGGSISNFASVAIGAGTVVLSGANSYAGDTTLDGGTLVLANSSALGTGTLNTLDGATVGYRNGVDVANAVKLGSNTAFEVDGSDVATQAGAIGEAGNAAGAVFGVAKTGTGTLVLDGANTYSGGTLVSAGTLQVGSAAGSHASLTGDVQVNAGATLAGYGTIAGNVANQGAVAPGSGGGTLSVGGNYSQSADATLRIGVGNNAVATGNAGADSGYGRLVVAGSATMDAGSSVSLVKTGSYGFAAGQRFVVADASASGTDYNAGTLNYSAAGFDGLLFGQQVSVNGRSDLVVNLAGQPAGNLATTPNASASLSGLSHYSGVSPALLNLFNAATALSLGTKSEATRAGAQLAPAAQLSSSRAAAAPTFDAMNVATSHADSLRVAQAAGATGIATGDAGPGWGVWGQGFGGHASQGIDDNVDGYSANYGGLLVGADRAFGERWRAGGAFSYTNTAVNNTDDSAGDSTRVNGYGLIGYASYSGEPWYVNLAASVTLQRYDSTREIGFDGFSGAANGQFNGQQYAASAEFGYPLALGGFTLTPLVSLAYSYLHQNAYTESGGNGAALAVDASHSTSVRSNAGVKLEKGFTSRYGDIIPYLKVQWTHEYDHDRAVTGARFAADPVGETAFTTVGASPVSDLANLQLGVTLLRANNLSLTARYDLQAGSHFVSQTGSLQLRQLF</sequence>
<dbReference type="InterPro" id="IPR036709">
    <property type="entry name" value="Autotransporte_beta_dom_sf"/>
</dbReference>
<evidence type="ECO:0000313" key="4">
    <source>
        <dbReference type="EMBL" id="SEL31154.1"/>
    </source>
</evidence>
<feature type="domain" description="Autotransporter" evidence="3">
    <location>
        <begin position="895"/>
        <end position="1178"/>
    </location>
</feature>
<keyword evidence="5" id="KW-1185">Reference proteome</keyword>
<accession>A0A1H7P6R9</accession>
<dbReference type="Pfam" id="PF12951">
    <property type="entry name" value="PATR"/>
    <property type="match status" value="2"/>
</dbReference>
<name>A0A1H7P6R9_9BURK</name>
<evidence type="ECO:0000256" key="2">
    <source>
        <dbReference type="SAM" id="SignalP"/>
    </source>
</evidence>
<evidence type="ECO:0000256" key="1">
    <source>
        <dbReference type="ARBA" id="ARBA00022729"/>
    </source>
</evidence>
<dbReference type="STRING" id="416943.SAMN05445871_5378"/>
<dbReference type="NCBIfam" id="TIGR02601">
    <property type="entry name" value="autotrns_rpt"/>
    <property type="match status" value="2"/>
</dbReference>
<dbReference type="GO" id="GO:0019867">
    <property type="term" value="C:outer membrane"/>
    <property type="evidence" value="ECO:0007669"/>
    <property type="project" value="InterPro"/>
</dbReference>
<dbReference type="NCBIfam" id="TIGR01414">
    <property type="entry name" value="autotrans_barl"/>
    <property type="match status" value="1"/>
</dbReference>
<dbReference type="SUPFAM" id="SSF103515">
    <property type="entry name" value="Autotransporter"/>
    <property type="match status" value="1"/>
</dbReference>
<evidence type="ECO:0000259" key="3">
    <source>
        <dbReference type="PROSITE" id="PS51208"/>
    </source>
</evidence>
<dbReference type="InterPro" id="IPR006315">
    <property type="entry name" value="OM_autotransptr_brl_dom"/>
</dbReference>
<dbReference type="SMART" id="SM00869">
    <property type="entry name" value="Autotransporter"/>
    <property type="match status" value="1"/>
</dbReference>
<keyword evidence="1 2" id="KW-0732">Signal</keyword>
<dbReference type="RefSeq" id="WP_090550942.1">
    <property type="nucleotide sequence ID" value="NZ_FNSR01000002.1"/>
</dbReference>
<dbReference type="OrthoDB" id="5760545at2"/>
<reference evidence="5" key="1">
    <citation type="submission" date="2016-10" db="EMBL/GenBank/DDBJ databases">
        <authorList>
            <person name="Varghese N."/>
            <person name="Submissions S."/>
        </authorList>
    </citation>
    <scope>NUCLEOTIDE SEQUENCE [LARGE SCALE GENOMIC DNA]</scope>
    <source>
        <strain evidence="5">LMG 26416</strain>
    </source>
</reference>
<organism evidence="4 5">
    <name type="scientific">Paraburkholderia caballeronis</name>
    <dbReference type="NCBI Taxonomy" id="416943"/>
    <lineage>
        <taxon>Bacteria</taxon>
        <taxon>Pseudomonadati</taxon>
        <taxon>Pseudomonadota</taxon>
        <taxon>Betaproteobacteria</taxon>
        <taxon>Burkholderiales</taxon>
        <taxon>Burkholderiaceae</taxon>
        <taxon>Paraburkholderia</taxon>
    </lineage>
</organism>
<dbReference type="InterPro" id="IPR013425">
    <property type="entry name" value="Autotrns_rpt"/>
</dbReference>
<evidence type="ECO:0000313" key="5">
    <source>
        <dbReference type="Proteomes" id="UP000199120"/>
    </source>
</evidence>
<proteinExistence type="predicted"/>